<keyword evidence="2" id="KW-1185">Reference proteome</keyword>
<dbReference type="InterPro" id="IPR011856">
    <property type="entry name" value="tRNA_endonuc-like_dom_sf"/>
</dbReference>
<gene>
    <name evidence="1" type="ORF">H6G59_10110</name>
</gene>
<proteinExistence type="predicted"/>
<dbReference type="RefSeq" id="WP_190714008.1">
    <property type="nucleotide sequence ID" value="NZ_JACJST010000007.1"/>
</dbReference>
<dbReference type="Gene3D" id="3.40.1350.10">
    <property type="match status" value="1"/>
</dbReference>
<evidence type="ECO:0000313" key="1">
    <source>
        <dbReference type="EMBL" id="MBD2568247.1"/>
    </source>
</evidence>
<dbReference type="InterPro" id="IPR011335">
    <property type="entry name" value="Restrct_endonuc-II-like"/>
</dbReference>
<dbReference type="Proteomes" id="UP000640531">
    <property type="component" value="Unassembled WGS sequence"/>
</dbReference>
<dbReference type="Pfam" id="PF08814">
    <property type="entry name" value="XisH"/>
    <property type="match status" value="1"/>
</dbReference>
<dbReference type="EMBL" id="JACJST010000007">
    <property type="protein sequence ID" value="MBD2568247.1"/>
    <property type="molecule type" value="Genomic_DNA"/>
</dbReference>
<sequence length="139" mass="16005">MSAKDKFHEAVKKGLQKQQWLITHDPLTLKFGEEDEVRIDLGAEKLLGAEREGEKIAIEIKSFLSDSALFDFHTALGQFLNYRLVLEVSDSTRILYLAVPISAYESFFQRDLPKASIRQYQVKLIVYDPVDEVIVKWTD</sequence>
<comment type="caution">
    <text evidence="1">The sequence shown here is derived from an EMBL/GenBank/DDBJ whole genome shotgun (WGS) entry which is preliminary data.</text>
</comment>
<organism evidence="1 2">
    <name type="scientific">Anabaena lutea FACHB-196</name>
    <dbReference type="NCBI Taxonomy" id="2692881"/>
    <lineage>
        <taxon>Bacteria</taxon>
        <taxon>Bacillati</taxon>
        <taxon>Cyanobacteriota</taxon>
        <taxon>Cyanophyceae</taxon>
        <taxon>Nostocales</taxon>
        <taxon>Nostocaceae</taxon>
        <taxon>Anabaena</taxon>
    </lineage>
</organism>
<name>A0ABR8FEV0_9NOST</name>
<dbReference type="InterPro" id="IPR014919">
    <property type="entry name" value="XisH"/>
</dbReference>
<accession>A0ABR8FEV0</accession>
<dbReference type="SUPFAM" id="SSF52980">
    <property type="entry name" value="Restriction endonuclease-like"/>
    <property type="match status" value="1"/>
</dbReference>
<protein>
    <submittedName>
        <fullName evidence="1">XisH family protein</fullName>
    </submittedName>
</protein>
<dbReference type="CDD" id="cd22366">
    <property type="entry name" value="XisH-like"/>
    <property type="match status" value="1"/>
</dbReference>
<evidence type="ECO:0000313" key="2">
    <source>
        <dbReference type="Proteomes" id="UP000640531"/>
    </source>
</evidence>
<reference evidence="1 2" key="1">
    <citation type="journal article" date="2020" name="ISME J.">
        <title>Comparative genomics reveals insights into cyanobacterial evolution and habitat adaptation.</title>
        <authorList>
            <person name="Chen M.Y."/>
            <person name="Teng W.K."/>
            <person name="Zhao L."/>
            <person name="Hu C.X."/>
            <person name="Zhou Y.K."/>
            <person name="Han B.P."/>
            <person name="Song L.R."/>
            <person name="Shu W.S."/>
        </authorList>
    </citation>
    <scope>NUCLEOTIDE SEQUENCE [LARGE SCALE GENOMIC DNA]</scope>
    <source>
        <strain evidence="1 2">FACHB-196</strain>
    </source>
</reference>